<dbReference type="Gene3D" id="2.130.10.10">
    <property type="entry name" value="YVTN repeat-like/Quinoprotein amine dehydrogenase"/>
    <property type="match status" value="1"/>
</dbReference>
<dbReference type="Gene3D" id="2.40.10.480">
    <property type="match status" value="1"/>
</dbReference>
<evidence type="ECO:0000313" key="4">
    <source>
        <dbReference type="Proteomes" id="UP000214646"/>
    </source>
</evidence>
<dbReference type="InterPro" id="IPR011047">
    <property type="entry name" value="Quinoprotein_ADH-like_sf"/>
</dbReference>
<proteinExistence type="predicted"/>
<sequence length="407" mass="43283">MRRVLAALTLTLTLPVLAPAADWPQFLGPARDGVSTEKVPVWSSPPKVEWKAPLGDAHSSPVVAGGTVFAFYQPKGKNEDALAAFDAVSGEKRWEKSYPRDKFDPPFGQGPRGTPAVDAGKVYTLGGTGVLACWDAKTGEIDWKVDTLKEFKAKNLFFGVSTSPTVVGNLVVVMVGAKGAGIVAFDKTTGKTAWQATDDPASYASPLTVGTKGAEQLVFLTGNNVRTLTPDGKEVWSFPFKDRLNESSTTPVKTGDLYIASSVTAGSVALSVSGEPAKVTTVWKDPTLTCYFSTPVAVGPHLYMVNGAATLTSPTITLRCVESATGKVLWSKSNVGKYHAAIVRTGDDKLLTLDDTGHLLLLQPDPTGYKELARAKVCGPTWAHPALSNGRVYVRDNKELVCVKVGE</sequence>
<dbReference type="SMART" id="SM00564">
    <property type="entry name" value="PQQ"/>
    <property type="match status" value="4"/>
</dbReference>
<accession>A0A225DAN5</accession>
<keyword evidence="4" id="KW-1185">Reference proteome</keyword>
<dbReference type="PANTHER" id="PTHR34512:SF30">
    <property type="entry name" value="OUTER MEMBRANE PROTEIN ASSEMBLY FACTOR BAMB"/>
    <property type="match status" value="1"/>
</dbReference>
<protein>
    <submittedName>
        <fullName evidence="3">Alcohol dehydrogenase</fullName>
    </submittedName>
</protein>
<comment type="caution">
    <text evidence="3">The sequence shown here is derived from an EMBL/GenBank/DDBJ whole genome shotgun (WGS) entry which is preliminary data.</text>
</comment>
<reference evidence="4" key="1">
    <citation type="submission" date="2017-06" db="EMBL/GenBank/DDBJ databases">
        <title>Genome analysis of Fimbriiglobus ruber SP5, the first member of the order Planctomycetales with confirmed chitinolytic capability.</title>
        <authorList>
            <person name="Ravin N.V."/>
            <person name="Rakitin A.L."/>
            <person name="Ivanova A.A."/>
            <person name="Beletsky A.V."/>
            <person name="Kulichevskaya I.S."/>
            <person name="Mardanov A.V."/>
            <person name="Dedysh S.N."/>
        </authorList>
    </citation>
    <scope>NUCLEOTIDE SEQUENCE [LARGE SCALE GENOMIC DNA]</scope>
    <source>
        <strain evidence="4">SP5</strain>
    </source>
</reference>
<feature type="chain" id="PRO_5013325014" evidence="1">
    <location>
        <begin position="21"/>
        <end position="407"/>
    </location>
</feature>
<dbReference type="InterPro" id="IPR015943">
    <property type="entry name" value="WD40/YVTN_repeat-like_dom_sf"/>
</dbReference>
<dbReference type="Proteomes" id="UP000214646">
    <property type="component" value="Unassembled WGS sequence"/>
</dbReference>
<dbReference type="PANTHER" id="PTHR34512">
    <property type="entry name" value="CELL SURFACE PROTEIN"/>
    <property type="match status" value="1"/>
</dbReference>
<evidence type="ECO:0000313" key="3">
    <source>
        <dbReference type="EMBL" id="OWK35608.1"/>
    </source>
</evidence>
<dbReference type="AlphaFoldDB" id="A0A225DAN5"/>
<dbReference type="OrthoDB" id="255628at2"/>
<dbReference type="InterPro" id="IPR002372">
    <property type="entry name" value="PQQ_rpt_dom"/>
</dbReference>
<gene>
    <name evidence="3" type="ORF">FRUB_08171</name>
</gene>
<dbReference type="SUPFAM" id="SSF50998">
    <property type="entry name" value="Quinoprotein alcohol dehydrogenase-like"/>
    <property type="match status" value="1"/>
</dbReference>
<feature type="domain" description="Pyrrolo-quinoline quinone repeat" evidence="2">
    <location>
        <begin position="317"/>
        <end position="402"/>
    </location>
</feature>
<dbReference type="InterPro" id="IPR018391">
    <property type="entry name" value="PQQ_b-propeller_rpt"/>
</dbReference>
<evidence type="ECO:0000256" key="1">
    <source>
        <dbReference type="SAM" id="SignalP"/>
    </source>
</evidence>
<feature type="signal peptide" evidence="1">
    <location>
        <begin position="1"/>
        <end position="20"/>
    </location>
</feature>
<dbReference type="EMBL" id="NIDE01000017">
    <property type="protein sequence ID" value="OWK35608.1"/>
    <property type="molecule type" value="Genomic_DNA"/>
</dbReference>
<organism evidence="3 4">
    <name type="scientific">Fimbriiglobus ruber</name>
    <dbReference type="NCBI Taxonomy" id="1908690"/>
    <lineage>
        <taxon>Bacteria</taxon>
        <taxon>Pseudomonadati</taxon>
        <taxon>Planctomycetota</taxon>
        <taxon>Planctomycetia</taxon>
        <taxon>Gemmatales</taxon>
        <taxon>Gemmataceae</taxon>
        <taxon>Fimbriiglobus</taxon>
    </lineage>
</organism>
<dbReference type="Pfam" id="PF13360">
    <property type="entry name" value="PQQ_2"/>
    <property type="match status" value="2"/>
</dbReference>
<keyword evidence="1" id="KW-0732">Signal</keyword>
<dbReference type="RefSeq" id="WP_088258780.1">
    <property type="nucleotide sequence ID" value="NZ_NIDE01000017.1"/>
</dbReference>
<feature type="domain" description="Pyrrolo-quinoline quinone repeat" evidence="2">
    <location>
        <begin position="81"/>
        <end position="311"/>
    </location>
</feature>
<evidence type="ECO:0000259" key="2">
    <source>
        <dbReference type="Pfam" id="PF13360"/>
    </source>
</evidence>
<name>A0A225DAN5_9BACT</name>